<dbReference type="EMBL" id="CM042031">
    <property type="protein sequence ID" value="KAI3786008.1"/>
    <property type="molecule type" value="Genomic_DNA"/>
</dbReference>
<sequence length="426" mass="46541">MAAPIRKLLSAQLLISKNQYALEILIHALSKYGKFALCWAKPRTSLFSVTCILLWKDLALIVPVMEDWVPDFLTGNRKPSLNQNLDVGMVDSSPVRKSPAVATAVDSDAEVLVAATVISGNEQTGVAHPIINEIQEGACMDGSVNGTAPSPNKMVYYFQAEDTPNGPGLEIPPHQSLSSLTPFAPLGPRSPPPPGPVGDPRPNKRSRTLFDNYPFPDLNVSSTLITGPTEPLSNQHRPRYTRSLRHLVPPSNPNTGVIPSSEVQDNNSPAPLNNAGSISSQASADLHQRVVMETSNTIQVGLCVGFQMEGFQPQVRDLINGVATNQVRGVKTQMLEHVEMQVMGIGTKKKKGWPYGHATVTYGGRESRKTGASILREISHGKVFSREAGQRRTGEVLRRFWGIWIIKIEAFSPKNQGFKHGFFEEL</sequence>
<comment type="caution">
    <text evidence="1">The sequence shown here is derived from an EMBL/GenBank/DDBJ whole genome shotgun (WGS) entry which is preliminary data.</text>
</comment>
<name>A0ACB9GR53_9ASTR</name>
<keyword evidence="2" id="KW-1185">Reference proteome</keyword>
<gene>
    <name evidence="1" type="ORF">L1987_45135</name>
</gene>
<reference evidence="1 2" key="2">
    <citation type="journal article" date="2022" name="Mol. Ecol. Resour.">
        <title>The genomes of chicory, endive, great burdock and yacon provide insights into Asteraceae paleo-polyploidization history and plant inulin production.</title>
        <authorList>
            <person name="Fan W."/>
            <person name="Wang S."/>
            <person name="Wang H."/>
            <person name="Wang A."/>
            <person name="Jiang F."/>
            <person name="Liu H."/>
            <person name="Zhao H."/>
            <person name="Xu D."/>
            <person name="Zhang Y."/>
        </authorList>
    </citation>
    <scope>NUCLEOTIDE SEQUENCE [LARGE SCALE GENOMIC DNA]</scope>
    <source>
        <strain evidence="2">cv. Yunnan</strain>
        <tissue evidence="1">Leaves</tissue>
    </source>
</reference>
<dbReference type="Proteomes" id="UP001056120">
    <property type="component" value="Linkage Group LG14"/>
</dbReference>
<organism evidence="1 2">
    <name type="scientific">Smallanthus sonchifolius</name>
    <dbReference type="NCBI Taxonomy" id="185202"/>
    <lineage>
        <taxon>Eukaryota</taxon>
        <taxon>Viridiplantae</taxon>
        <taxon>Streptophyta</taxon>
        <taxon>Embryophyta</taxon>
        <taxon>Tracheophyta</taxon>
        <taxon>Spermatophyta</taxon>
        <taxon>Magnoliopsida</taxon>
        <taxon>eudicotyledons</taxon>
        <taxon>Gunneridae</taxon>
        <taxon>Pentapetalae</taxon>
        <taxon>asterids</taxon>
        <taxon>campanulids</taxon>
        <taxon>Asterales</taxon>
        <taxon>Asteraceae</taxon>
        <taxon>Asteroideae</taxon>
        <taxon>Heliantheae alliance</taxon>
        <taxon>Millerieae</taxon>
        <taxon>Smallanthus</taxon>
    </lineage>
</organism>
<accession>A0ACB9GR53</accession>
<evidence type="ECO:0000313" key="2">
    <source>
        <dbReference type="Proteomes" id="UP001056120"/>
    </source>
</evidence>
<protein>
    <submittedName>
        <fullName evidence="1">Uncharacterized protein</fullName>
    </submittedName>
</protein>
<evidence type="ECO:0000313" key="1">
    <source>
        <dbReference type="EMBL" id="KAI3786008.1"/>
    </source>
</evidence>
<proteinExistence type="predicted"/>
<reference evidence="2" key="1">
    <citation type="journal article" date="2022" name="Mol. Ecol. Resour.">
        <title>The genomes of chicory, endive, great burdock and yacon provide insights into Asteraceae palaeo-polyploidization history and plant inulin production.</title>
        <authorList>
            <person name="Fan W."/>
            <person name="Wang S."/>
            <person name="Wang H."/>
            <person name="Wang A."/>
            <person name="Jiang F."/>
            <person name="Liu H."/>
            <person name="Zhao H."/>
            <person name="Xu D."/>
            <person name="Zhang Y."/>
        </authorList>
    </citation>
    <scope>NUCLEOTIDE SEQUENCE [LARGE SCALE GENOMIC DNA]</scope>
    <source>
        <strain evidence="2">cv. Yunnan</strain>
    </source>
</reference>